<feature type="compositionally biased region" description="Basic and acidic residues" evidence="9">
    <location>
        <begin position="241"/>
        <end position="260"/>
    </location>
</feature>
<feature type="compositionally biased region" description="Low complexity" evidence="9">
    <location>
        <begin position="380"/>
        <end position="397"/>
    </location>
</feature>
<dbReference type="PROSITE" id="PS50039">
    <property type="entry name" value="FORK_HEAD_3"/>
    <property type="match status" value="1"/>
</dbReference>
<dbReference type="PROSITE" id="PS00658">
    <property type="entry name" value="FORK_HEAD_2"/>
    <property type="match status" value="1"/>
</dbReference>
<dbReference type="OrthoDB" id="5954824at2759"/>
<evidence type="ECO:0000256" key="4">
    <source>
        <dbReference type="ARBA" id="ARBA00023125"/>
    </source>
</evidence>
<dbReference type="RefSeq" id="XP_049280066.1">
    <property type="nucleotide sequence ID" value="XM_049424109.1"/>
</dbReference>
<dbReference type="InterPro" id="IPR018122">
    <property type="entry name" value="TF_fork_head_CS_1"/>
</dbReference>
<evidence type="ECO:0000313" key="11">
    <source>
        <dbReference type="EnsemblMetazoa" id="AFUN020060-PA"/>
    </source>
</evidence>
<dbReference type="KEGG" id="afun:125762240"/>
<feature type="compositionally biased region" description="Basic residues" evidence="9">
    <location>
        <begin position="356"/>
        <end position="379"/>
    </location>
</feature>
<dbReference type="GO" id="GO:0005634">
    <property type="term" value="C:nucleus"/>
    <property type="evidence" value="ECO:0007669"/>
    <property type="project" value="UniProtKB-SubCell"/>
</dbReference>
<dbReference type="GO" id="GO:0030154">
    <property type="term" value="P:cell differentiation"/>
    <property type="evidence" value="ECO:0007669"/>
    <property type="project" value="TreeGrafter"/>
</dbReference>
<keyword evidence="6 8" id="KW-0539">Nucleus</keyword>
<keyword evidence="5" id="KW-0804">Transcription</keyword>
<evidence type="ECO:0000256" key="5">
    <source>
        <dbReference type="ARBA" id="ARBA00023163"/>
    </source>
</evidence>
<dbReference type="InterPro" id="IPR036388">
    <property type="entry name" value="WH-like_DNA-bd_sf"/>
</dbReference>
<reference evidence="11" key="1">
    <citation type="submission" date="2020-05" db="UniProtKB">
        <authorList>
            <consortium name="EnsemblMetazoa"/>
        </authorList>
    </citation>
    <scope>IDENTIFICATION</scope>
    <source>
        <strain evidence="11">FUMOZ</strain>
    </source>
</reference>
<evidence type="ECO:0000259" key="10">
    <source>
        <dbReference type="PROSITE" id="PS50039"/>
    </source>
</evidence>
<proteinExistence type="predicted"/>
<evidence type="ECO:0000256" key="9">
    <source>
        <dbReference type="SAM" id="MobiDB-lite"/>
    </source>
</evidence>
<dbReference type="GeneID" id="125762240"/>
<feature type="compositionally biased region" description="Basic and acidic residues" evidence="9">
    <location>
        <begin position="217"/>
        <end position="229"/>
    </location>
</feature>
<dbReference type="Pfam" id="PF00250">
    <property type="entry name" value="Forkhead"/>
    <property type="match status" value="1"/>
</dbReference>
<dbReference type="InterPro" id="IPR050211">
    <property type="entry name" value="FOX_domain-containing"/>
</dbReference>
<name>A0A4Y0BIV8_ANOFN</name>
<comment type="subcellular location">
    <subcellularLocation>
        <location evidence="1 8">Nucleus</location>
    </subcellularLocation>
</comment>
<protein>
    <submittedName>
        <fullName evidence="11">Fork-head domain-containing protein</fullName>
    </submittedName>
</protein>
<sequence length="424" mass="47187">MPRPSRDTYGDQKPPYSYISLTAMAIWSSPDKMLPLSDIYKFITDRFPYYRKNTQRWQNSLRHNLSFNDCFIKVPRRPDRPGKGAYWALHPQAFDMFENGSLLRRRKRFKLHKTDKDILNEELAALANINRIFLAQNSADAYCPGATTMLPDPAVLHPSSMMHSPPLEPHSPLPAVAPLSPVSTGETTLPVGTTPLRPKRSFTIESLITPEEELVERRKGVRIERDRSRSPGASPARSIHNAREQIKRSKKSSDDRLNLLESPDRLPSLLSIAGHPMHHHVAALHHHPALHHQHAATLPPATSLPGANIPPFLQYAHPALAGYDLPLHPLLMMGPLGAIPPHYFHHSSYHSLAAAHHQHQHHVHHQNHHHHQQQQHHHGSNGSAIGSGSGSRSPSGSTTEPDSPRSGGAPTDLSRPLGPALRSV</sequence>
<dbReference type="AlphaFoldDB" id="A0A4Y0BIV8"/>
<dbReference type="PROSITE" id="PS00657">
    <property type="entry name" value="FORK_HEAD_1"/>
    <property type="match status" value="1"/>
</dbReference>
<organism evidence="11">
    <name type="scientific">Anopheles funestus</name>
    <name type="common">African malaria mosquito</name>
    <dbReference type="NCBI Taxonomy" id="62324"/>
    <lineage>
        <taxon>Eukaryota</taxon>
        <taxon>Metazoa</taxon>
        <taxon>Ecdysozoa</taxon>
        <taxon>Arthropoda</taxon>
        <taxon>Hexapoda</taxon>
        <taxon>Insecta</taxon>
        <taxon>Pterygota</taxon>
        <taxon>Neoptera</taxon>
        <taxon>Endopterygota</taxon>
        <taxon>Diptera</taxon>
        <taxon>Nematocera</taxon>
        <taxon>Culicoidea</taxon>
        <taxon>Culicidae</taxon>
        <taxon>Anophelinae</taxon>
        <taxon>Anopheles</taxon>
    </lineage>
</organism>
<feature type="domain" description="Fork-head" evidence="10">
    <location>
        <begin position="13"/>
        <end position="107"/>
    </location>
</feature>
<keyword evidence="4 8" id="KW-0238">DNA-binding</keyword>
<feature type="region of interest" description="Disordered" evidence="9">
    <location>
        <begin position="353"/>
        <end position="424"/>
    </location>
</feature>
<evidence type="ECO:0000256" key="7">
    <source>
        <dbReference type="ARBA" id="ARBA00060234"/>
    </source>
</evidence>
<dbReference type="GO" id="GO:0009653">
    <property type="term" value="P:anatomical structure morphogenesis"/>
    <property type="evidence" value="ECO:0007669"/>
    <property type="project" value="TreeGrafter"/>
</dbReference>
<dbReference type="GO" id="GO:0000978">
    <property type="term" value="F:RNA polymerase II cis-regulatory region sequence-specific DNA binding"/>
    <property type="evidence" value="ECO:0007669"/>
    <property type="project" value="TreeGrafter"/>
</dbReference>
<dbReference type="InterPro" id="IPR036390">
    <property type="entry name" value="WH_DNA-bd_sf"/>
</dbReference>
<evidence type="ECO:0000256" key="3">
    <source>
        <dbReference type="ARBA" id="ARBA00023015"/>
    </source>
</evidence>
<feature type="DNA-binding region" description="Fork-head" evidence="8">
    <location>
        <begin position="13"/>
        <end position="107"/>
    </location>
</feature>
<accession>A0A4Y0BIV8</accession>
<dbReference type="SUPFAM" id="SSF46785">
    <property type="entry name" value="Winged helix' DNA-binding domain"/>
    <property type="match status" value="1"/>
</dbReference>
<dbReference type="PANTHER" id="PTHR11829:SF377">
    <property type="entry name" value="FORK HEAD DOMAIN-CONTAINING PROTEIN FD4-RELATED"/>
    <property type="match status" value="1"/>
</dbReference>
<dbReference type="PRINTS" id="PR00053">
    <property type="entry name" value="FORKHEAD"/>
</dbReference>
<comment type="function">
    <text evidence="7">Involved in development during embryogenesis.</text>
</comment>
<feature type="region of interest" description="Disordered" evidence="9">
    <location>
        <begin position="217"/>
        <end position="260"/>
    </location>
</feature>
<dbReference type="InterPro" id="IPR001766">
    <property type="entry name" value="Fork_head_dom"/>
</dbReference>
<dbReference type="SMART" id="SM00339">
    <property type="entry name" value="FH"/>
    <property type="match status" value="1"/>
</dbReference>
<dbReference type="PANTHER" id="PTHR11829">
    <property type="entry name" value="FORKHEAD BOX PROTEIN"/>
    <property type="match status" value="1"/>
</dbReference>
<keyword evidence="2" id="KW-0217">Developmental protein</keyword>
<dbReference type="VEuPathDB" id="VectorBase:AFUN2_001141"/>
<dbReference type="VEuPathDB" id="VectorBase:AFUN020060"/>
<dbReference type="EnsemblMetazoa" id="AFUN020060-RA">
    <property type="protein sequence ID" value="AFUN020060-PA"/>
    <property type="gene ID" value="AFUN020060"/>
</dbReference>
<evidence type="ECO:0000256" key="8">
    <source>
        <dbReference type="PROSITE-ProRule" id="PRU00089"/>
    </source>
</evidence>
<evidence type="ECO:0000256" key="1">
    <source>
        <dbReference type="ARBA" id="ARBA00004123"/>
    </source>
</evidence>
<dbReference type="InterPro" id="IPR030456">
    <property type="entry name" value="TF_fork_head_CS_2"/>
</dbReference>
<dbReference type="Gene3D" id="1.10.10.10">
    <property type="entry name" value="Winged helix-like DNA-binding domain superfamily/Winged helix DNA-binding domain"/>
    <property type="match status" value="1"/>
</dbReference>
<evidence type="ECO:0000256" key="2">
    <source>
        <dbReference type="ARBA" id="ARBA00022473"/>
    </source>
</evidence>
<keyword evidence="3" id="KW-0805">Transcription regulation</keyword>
<dbReference type="FunFam" id="1.10.10.10:FF:000082">
    <property type="entry name" value="forkhead box protein B2"/>
    <property type="match status" value="1"/>
</dbReference>
<dbReference type="GO" id="GO:0000981">
    <property type="term" value="F:DNA-binding transcription factor activity, RNA polymerase II-specific"/>
    <property type="evidence" value="ECO:0007669"/>
    <property type="project" value="TreeGrafter"/>
</dbReference>
<evidence type="ECO:0000256" key="6">
    <source>
        <dbReference type="ARBA" id="ARBA00023242"/>
    </source>
</evidence>